<feature type="non-terminal residue" evidence="1">
    <location>
        <position position="186"/>
    </location>
</feature>
<gene>
    <name evidence="1" type="ORF">RPERSI_LOCUS27715</name>
</gene>
<comment type="caution">
    <text evidence="1">The sequence shown here is derived from an EMBL/GenBank/DDBJ whole genome shotgun (WGS) entry which is preliminary data.</text>
</comment>
<reference evidence="1" key="1">
    <citation type="submission" date="2021-06" db="EMBL/GenBank/DDBJ databases">
        <authorList>
            <person name="Kallberg Y."/>
            <person name="Tangrot J."/>
            <person name="Rosling A."/>
        </authorList>
    </citation>
    <scope>NUCLEOTIDE SEQUENCE</scope>
    <source>
        <strain evidence="1">MA461A</strain>
    </source>
</reference>
<sequence>LMTDIDEYLIIKNGICGGMTMVCHRYVKANNPQCPDYEPSKPKSWALYEDMNALYSGAMTQYIPTEILDKVSPEEIPNIQSIAPDAEIVYILEVDLEALVHLHDYFADYPLAPEKQIVSENWLSLYNEIALKFRQSPWMKKYIEENIRKRKIAKANREEFGVMYYKLKNNAIFGKQMENASSNLRE</sequence>
<evidence type="ECO:0000313" key="2">
    <source>
        <dbReference type="Proteomes" id="UP000789920"/>
    </source>
</evidence>
<protein>
    <submittedName>
        <fullName evidence="1">32968_t:CDS:1</fullName>
    </submittedName>
</protein>
<accession>A0ACA9S8I3</accession>
<feature type="non-terminal residue" evidence="1">
    <location>
        <position position="1"/>
    </location>
</feature>
<dbReference type="Proteomes" id="UP000789920">
    <property type="component" value="Unassembled WGS sequence"/>
</dbReference>
<name>A0ACA9S8I3_9GLOM</name>
<keyword evidence="2" id="KW-1185">Reference proteome</keyword>
<evidence type="ECO:0000313" key="1">
    <source>
        <dbReference type="EMBL" id="CAG8830166.1"/>
    </source>
</evidence>
<proteinExistence type="predicted"/>
<organism evidence="1 2">
    <name type="scientific">Racocetra persica</name>
    <dbReference type="NCBI Taxonomy" id="160502"/>
    <lineage>
        <taxon>Eukaryota</taxon>
        <taxon>Fungi</taxon>
        <taxon>Fungi incertae sedis</taxon>
        <taxon>Mucoromycota</taxon>
        <taxon>Glomeromycotina</taxon>
        <taxon>Glomeromycetes</taxon>
        <taxon>Diversisporales</taxon>
        <taxon>Gigasporaceae</taxon>
        <taxon>Racocetra</taxon>
    </lineage>
</organism>
<dbReference type="EMBL" id="CAJVQC010098634">
    <property type="protein sequence ID" value="CAG8830166.1"/>
    <property type="molecule type" value="Genomic_DNA"/>
</dbReference>